<name>A0AB33CML7_XANCI</name>
<dbReference type="EMBL" id="CP022263">
    <property type="protein sequence ID" value="ASK93469.1"/>
    <property type="molecule type" value="Genomic_DNA"/>
</dbReference>
<dbReference type="AlphaFoldDB" id="A0AB33CML7"/>
<evidence type="ECO:0000313" key="3">
    <source>
        <dbReference type="Proteomes" id="UP000198357"/>
    </source>
</evidence>
<accession>A0AB33CML7</accession>
<feature type="region of interest" description="Disordered" evidence="1">
    <location>
        <begin position="1"/>
        <end position="70"/>
    </location>
</feature>
<dbReference type="Proteomes" id="UP000198357">
    <property type="component" value="Chromosome"/>
</dbReference>
<evidence type="ECO:0000256" key="1">
    <source>
        <dbReference type="SAM" id="MobiDB-lite"/>
    </source>
</evidence>
<evidence type="ECO:0000313" key="2">
    <source>
        <dbReference type="EMBL" id="ASK93469.1"/>
    </source>
</evidence>
<protein>
    <submittedName>
        <fullName evidence="2">Uncharacterized protein</fullName>
    </submittedName>
</protein>
<reference evidence="2 3" key="1">
    <citation type="submission" date="2017-06" db="EMBL/GenBank/DDBJ databases">
        <title>First complete genome sequences of Xanthomonas citri pv. vignicola strains CFBP 7111, CFBP 7112 and CFBP 7113 using long-read technology.</title>
        <authorList>
            <person name="Ruh M."/>
            <person name="Briand M."/>
            <person name="Bonneau S."/>
            <person name="Jacques M.A."/>
            <person name="Chen N.W.G."/>
        </authorList>
    </citation>
    <scope>NUCLEOTIDE SEQUENCE [LARGE SCALE GENOMIC DNA]</scope>
    <source>
        <strain evidence="2 3">CFBP7111</strain>
    </source>
</reference>
<organism evidence="2 3">
    <name type="scientific">Xanthomonas citri pv. vignicola</name>
    <dbReference type="NCBI Taxonomy" id="473426"/>
    <lineage>
        <taxon>Bacteria</taxon>
        <taxon>Pseudomonadati</taxon>
        <taxon>Pseudomonadota</taxon>
        <taxon>Gammaproteobacteria</taxon>
        <taxon>Lysobacterales</taxon>
        <taxon>Lysobacteraceae</taxon>
        <taxon>Xanthomonas</taxon>
    </lineage>
</organism>
<sequence length="70" mass="7265">MSSRVTGGLTRADQSRVSRRRGALTACGTRRKSVSGGPMAASMPPSGPQSARALRQTRSAFPCISESDGV</sequence>
<gene>
    <name evidence="2" type="ORF">XcvCFBP7111P_19950</name>
</gene>
<proteinExistence type="predicted"/>